<evidence type="ECO:0000313" key="1">
    <source>
        <dbReference type="EMBL" id="AAL62691.1"/>
    </source>
</evidence>
<dbReference type="AlphaFoldDB" id="Q8ZZF0"/>
<dbReference type="EnsemblBacteria" id="AAL62691">
    <property type="protein sequence ID" value="AAL62691"/>
    <property type="gene ID" value="PAE0294a"/>
</dbReference>
<dbReference type="KEGG" id="pai:PAE0294a"/>
<sequence>MSEAKASIIMAIVTTAVVALDNAVASLRKL</sequence>
<gene>
    <name evidence="1" type="ordered locus">PAE0294a</name>
</gene>
<dbReference type="InParanoid" id="Q8ZZF0"/>
<evidence type="ECO:0000313" key="2">
    <source>
        <dbReference type="Proteomes" id="UP000002439"/>
    </source>
</evidence>
<dbReference type="Proteomes" id="UP000002439">
    <property type="component" value="Chromosome"/>
</dbReference>
<reference evidence="1 2" key="1">
    <citation type="journal article" date="2002" name="Proc. Natl. Acad. Sci. U.S.A.">
        <title>Genome sequence of the hyperthermophilic crenarchaeon Pyrobaculum aerophilum.</title>
        <authorList>
            <person name="Fitz-Gibbon S.T."/>
            <person name="Ladner H."/>
            <person name="Kim U.J."/>
            <person name="Stetter K.O."/>
            <person name="Simon M.I."/>
            <person name="Miller J.H."/>
        </authorList>
    </citation>
    <scope>NUCLEOTIDE SEQUENCE [LARGE SCALE GENOMIC DNA]</scope>
    <source>
        <strain evidence="2">ATCC 51768 / DSM 7523 / JCM 9630 / CIP 104966 / NBRC 100827 / IM2</strain>
    </source>
</reference>
<organism evidence="1 2">
    <name type="scientific">Pyrobaculum aerophilum (strain ATCC 51768 / DSM 7523 / JCM 9630 / CIP 104966 / NBRC 100827 / IM2)</name>
    <dbReference type="NCBI Taxonomy" id="178306"/>
    <lineage>
        <taxon>Archaea</taxon>
        <taxon>Thermoproteota</taxon>
        <taxon>Thermoprotei</taxon>
        <taxon>Thermoproteales</taxon>
        <taxon>Thermoproteaceae</taxon>
        <taxon>Pyrobaculum</taxon>
    </lineage>
</organism>
<dbReference type="EMBL" id="AE009441">
    <property type="protein sequence ID" value="AAL62691.1"/>
    <property type="molecule type" value="Genomic_DNA"/>
</dbReference>
<name>Q8ZZF0_PYRAE</name>
<proteinExistence type="predicted"/>
<accession>Q8ZZF0</accession>
<dbReference type="HOGENOM" id="CLU_3401599_0_0_2"/>
<protein>
    <submittedName>
        <fullName evidence="1">Uncharacterized protein</fullName>
    </submittedName>
</protein>
<keyword evidence="2" id="KW-1185">Reference proteome</keyword>